<dbReference type="RefSeq" id="WP_123119651.1">
    <property type="nucleotide sequence ID" value="NZ_RJJR01000002.1"/>
</dbReference>
<reference evidence="2 3" key="1">
    <citation type="submission" date="2018-11" db="EMBL/GenBank/DDBJ databases">
        <title>Draft genome sequence of Ferruginibacter sp. BO-59.</title>
        <authorList>
            <person name="Im W.T."/>
        </authorList>
    </citation>
    <scope>NUCLEOTIDE SEQUENCE [LARGE SCALE GENOMIC DNA]</scope>
    <source>
        <strain evidence="2 3">BO-59</strain>
    </source>
</reference>
<evidence type="ECO:0000313" key="2">
    <source>
        <dbReference type="EMBL" id="RNI39087.1"/>
    </source>
</evidence>
<dbReference type="PANTHER" id="PTHR34980:SF2">
    <property type="entry name" value="INNER MEMBRANE PROTEIN YHAH-RELATED"/>
    <property type="match status" value="1"/>
</dbReference>
<dbReference type="Proteomes" id="UP000267223">
    <property type="component" value="Unassembled WGS sequence"/>
</dbReference>
<feature type="transmembrane region" description="Helical" evidence="1">
    <location>
        <begin position="60"/>
        <end position="80"/>
    </location>
</feature>
<dbReference type="OrthoDB" id="9812349at2"/>
<dbReference type="Pfam" id="PF05656">
    <property type="entry name" value="DUF805"/>
    <property type="match status" value="1"/>
</dbReference>
<dbReference type="AlphaFoldDB" id="A0A3M9NP21"/>
<dbReference type="GO" id="GO:0005886">
    <property type="term" value="C:plasma membrane"/>
    <property type="evidence" value="ECO:0007669"/>
    <property type="project" value="TreeGrafter"/>
</dbReference>
<dbReference type="PANTHER" id="PTHR34980">
    <property type="entry name" value="INNER MEMBRANE PROTEIN-RELATED-RELATED"/>
    <property type="match status" value="1"/>
</dbReference>
<keyword evidence="1" id="KW-0812">Transmembrane</keyword>
<proteinExistence type="predicted"/>
<accession>A0A3M9NP21</accession>
<sequence>MNYYLSAFRKYAVFSGRSRRSEYWYFVLFNLIFAIAAMLLDKLLGTNFSINTFNGPIELPYGYFYLFYQLAILIPSLAVVVRRLHDVGKSGWFFLICLIPIAGAIWLLVLMCTDSISGANQYGINPKGIGNYDEIDEVGNYLQK</sequence>
<evidence type="ECO:0000313" key="3">
    <source>
        <dbReference type="Proteomes" id="UP000267223"/>
    </source>
</evidence>
<evidence type="ECO:0000256" key="1">
    <source>
        <dbReference type="SAM" id="Phobius"/>
    </source>
</evidence>
<keyword evidence="3" id="KW-1185">Reference proteome</keyword>
<feature type="transmembrane region" description="Helical" evidence="1">
    <location>
        <begin position="23"/>
        <end position="40"/>
    </location>
</feature>
<keyword evidence="1" id="KW-1133">Transmembrane helix</keyword>
<feature type="transmembrane region" description="Helical" evidence="1">
    <location>
        <begin position="92"/>
        <end position="111"/>
    </location>
</feature>
<dbReference type="InterPro" id="IPR008523">
    <property type="entry name" value="DUF805"/>
</dbReference>
<dbReference type="EMBL" id="RJJR01000002">
    <property type="protein sequence ID" value="RNI39087.1"/>
    <property type="molecule type" value="Genomic_DNA"/>
</dbReference>
<keyword evidence="1" id="KW-0472">Membrane</keyword>
<name>A0A3M9NP21_9BACT</name>
<comment type="caution">
    <text evidence="2">The sequence shown here is derived from an EMBL/GenBank/DDBJ whole genome shotgun (WGS) entry which is preliminary data.</text>
</comment>
<protein>
    <submittedName>
        <fullName evidence="2">DUF805 domain-containing protein</fullName>
    </submittedName>
</protein>
<gene>
    <name evidence="2" type="ORF">EFY79_05425</name>
</gene>
<organism evidence="2 3">
    <name type="scientific">Hanamia caeni</name>
    <dbReference type="NCBI Taxonomy" id="2294116"/>
    <lineage>
        <taxon>Bacteria</taxon>
        <taxon>Pseudomonadati</taxon>
        <taxon>Bacteroidota</taxon>
        <taxon>Chitinophagia</taxon>
        <taxon>Chitinophagales</taxon>
        <taxon>Chitinophagaceae</taxon>
        <taxon>Hanamia</taxon>
    </lineage>
</organism>